<proteinExistence type="inferred from homology"/>
<evidence type="ECO:0000313" key="9">
    <source>
        <dbReference type="EMBL" id="AWT27128.1"/>
    </source>
</evidence>
<dbReference type="PANTHER" id="PTHR30011">
    <property type="entry name" value="ALKANESULFONATE MONOOXYGENASE-RELATED"/>
    <property type="match status" value="1"/>
</dbReference>
<protein>
    <submittedName>
        <fullName evidence="9">Nitrilotriacetate monooxygenase component A</fullName>
        <ecNumber evidence="9">1.14.14.10</ecNumber>
    </submittedName>
</protein>
<gene>
    <name evidence="9" type="primary">ntaA_7</name>
    <name evidence="9" type="ORF">Csp1_23780</name>
</gene>
<dbReference type="Pfam" id="PF00296">
    <property type="entry name" value="Bac_luciferase"/>
    <property type="match status" value="1"/>
</dbReference>
<evidence type="ECO:0000256" key="3">
    <source>
        <dbReference type="ARBA" id="ARBA00023002"/>
    </source>
</evidence>
<dbReference type="InterPro" id="IPR016215">
    <property type="entry name" value="NTA_MOA"/>
</dbReference>
<evidence type="ECO:0000256" key="7">
    <source>
        <dbReference type="SAM" id="MobiDB-lite"/>
    </source>
</evidence>
<dbReference type="InterPro" id="IPR051260">
    <property type="entry name" value="Diverse_substr_monoxygenases"/>
</dbReference>
<evidence type="ECO:0000256" key="6">
    <source>
        <dbReference type="PIRSR" id="PIRSR000337-1"/>
    </source>
</evidence>
<reference evidence="10" key="1">
    <citation type="submission" date="2017-11" db="EMBL/GenBank/DDBJ databases">
        <title>Otitis media/interna in a cat caused by the recently described species Corynebacterium provencense.</title>
        <authorList>
            <person name="Kittl S."/>
            <person name="Brodard I."/>
            <person name="Rychener L."/>
            <person name="Jores J."/>
            <person name="Roosje P."/>
            <person name="Gobeli Brawand S."/>
        </authorList>
    </citation>
    <scope>NUCLEOTIDE SEQUENCE [LARGE SCALE GENOMIC DNA]</scope>
    <source>
        <strain evidence="10">17KM38</strain>
    </source>
</reference>
<keyword evidence="1 6" id="KW-0285">Flavoprotein</keyword>
<evidence type="ECO:0000313" key="10">
    <source>
        <dbReference type="Proteomes" id="UP000247696"/>
    </source>
</evidence>
<dbReference type="InterPro" id="IPR011251">
    <property type="entry name" value="Luciferase-like_dom"/>
</dbReference>
<dbReference type="AlphaFoldDB" id="A0A2Z3YQM0"/>
<dbReference type="SUPFAM" id="SSF51679">
    <property type="entry name" value="Bacterial luciferase-like"/>
    <property type="match status" value="1"/>
</dbReference>
<dbReference type="InterPro" id="IPR036661">
    <property type="entry name" value="Luciferase-like_sf"/>
</dbReference>
<evidence type="ECO:0000256" key="4">
    <source>
        <dbReference type="ARBA" id="ARBA00023033"/>
    </source>
</evidence>
<feature type="binding site" evidence="6">
    <location>
        <position position="172"/>
    </location>
    <ligand>
        <name>FMN</name>
        <dbReference type="ChEBI" id="CHEBI:58210"/>
    </ligand>
</feature>
<feature type="region of interest" description="Disordered" evidence="7">
    <location>
        <begin position="504"/>
        <end position="529"/>
    </location>
</feature>
<keyword evidence="2 6" id="KW-0288">FMN</keyword>
<accession>A0A2Z3YQM0</accession>
<organism evidence="9 10">
    <name type="scientific">Corynebacterium provencense</name>
    <dbReference type="NCBI Taxonomy" id="1737425"/>
    <lineage>
        <taxon>Bacteria</taxon>
        <taxon>Bacillati</taxon>
        <taxon>Actinomycetota</taxon>
        <taxon>Actinomycetes</taxon>
        <taxon>Mycobacteriales</taxon>
        <taxon>Corynebacteriaceae</taxon>
        <taxon>Corynebacterium</taxon>
    </lineage>
</organism>
<dbReference type="EC" id="1.14.14.10" evidence="9"/>
<dbReference type="STRING" id="1737425.GCA_900049755_01491"/>
<feature type="compositionally biased region" description="Basic and acidic residues" evidence="7">
    <location>
        <begin position="43"/>
        <end position="55"/>
    </location>
</feature>
<dbReference type="PANTHER" id="PTHR30011:SF16">
    <property type="entry name" value="C2H2 FINGER DOMAIN TRANSCRIPTION FACTOR (EUROFUNG)-RELATED"/>
    <property type="match status" value="1"/>
</dbReference>
<dbReference type="Gene3D" id="3.20.20.30">
    <property type="entry name" value="Luciferase-like domain"/>
    <property type="match status" value="1"/>
</dbReference>
<feature type="binding site" evidence="6">
    <location>
        <position position="226"/>
    </location>
    <ligand>
        <name>FMN</name>
        <dbReference type="ChEBI" id="CHEBI:58210"/>
    </ligand>
</feature>
<keyword evidence="4 9" id="KW-0503">Monooxygenase</keyword>
<keyword evidence="10" id="KW-1185">Reference proteome</keyword>
<dbReference type="Proteomes" id="UP000247696">
    <property type="component" value="Chromosome"/>
</dbReference>
<dbReference type="PIRSF" id="PIRSF000337">
    <property type="entry name" value="NTA_MOA"/>
    <property type="match status" value="1"/>
</dbReference>
<sequence>MHGERKGDVPGRAGPRLVAPHQSRPSCLSGSLPELVVSTGHQNRAEQLRQREPDPTLKGVPMPGNRKTGDQKTGDLTAGDRKVHLAAHFPGVNNTTVWADPTSGSHIDFSSFDHLARTAEEGLFDFLFLAEGLRLREHKGKIFDLDVVGRPETATVLAAVAAVTRHLGVVGTFNSTFNEPYDLARTLATLDRVSGGRAAWNVVTTHNAFTGENFRRGGYLDGADRYRRAEEFVTLARRLWESGGEPVDWTPGAGDSGTPVTSPVHGTFPVPRTPQVDPVIFQAGDSPEGRDFAARNAEVIFTRHGTPEEGRAFRRDLDSRLARFGRTPDSLRIFPAVTVVLGDTTAEAQERAREISLQQVSGPGAIAFLEQVWGRDLTSYDPDGPLPDIDPVAENVDITRGRVRHHRDPAAVAGQWRELAAAKNLSIRELVIEVSARQSFVGTAVDVAEELIRRTRDRVADGFILVPHLTPHGIDDVVRKVVPVLQDRGAYRTSYEGETLRENLGLPPLRPLTGQDATPATAHDQEIPA</sequence>
<dbReference type="GO" id="GO:0018529">
    <property type="term" value="F:nitrilotriacetate monooxygenase activity"/>
    <property type="evidence" value="ECO:0007669"/>
    <property type="project" value="UniProtKB-EC"/>
</dbReference>
<feature type="binding site" evidence="6">
    <location>
        <position position="286"/>
    </location>
    <ligand>
        <name>FMN</name>
        <dbReference type="ChEBI" id="CHEBI:58210"/>
    </ligand>
</feature>
<comment type="similarity">
    <text evidence="5">Belongs to the NtaA/SnaA/DszA monooxygenase family.</text>
</comment>
<name>A0A2Z3YQM0_9CORY</name>
<evidence type="ECO:0000256" key="1">
    <source>
        <dbReference type="ARBA" id="ARBA00022630"/>
    </source>
</evidence>
<feature type="domain" description="Luciferase-like" evidence="8">
    <location>
        <begin position="97"/>
        <end position="453"/>
    </location>
</feature>
<evidence type="ECO:0000256" key="5">
    <source>
        <dbReference type="ARBA" id="ARBA00033748"/>
    </source>
</evidence>
<feature type="region of interest" description="Disordered" evidence="7">
    <location>
        <begin position="1"/>
        <end position="73"/>
    </location>
</feature>
<evidence type="ECO:0000259" key="8">
    <source>
        <dbReference type="Pfam" id="PF00296"/>
    </source>
</evidence>
<keyword evidence="3 9" id="KW-0560">Oxidoreductase</keyword>
<dbReference type="EMBL" id="CP024988">
    <property type="protein sequence ID" value="AWT27128.1"/>
    <property type="molecule type" value="Genomic_DNA"/>
</dbReference>
<evidence type="ECO:0000256" key="2">
    <source>
        <dbReference type="ARBA" id="ARBA00022643"/>
    </source>
</evidence>
<dbReference type="KEGG" id="cpre:Csp1_23780"/>